<dbReference type="GO" id="GO:0006508">
    <property type="term" value="P:proteolysis"/>
    <property type="evidence" value="ECO:0007669"/>
    <property type="project" value="UniProtKB-KW"/>
</dbReference>
<dbReference type="InterPro" id="IPR034164">
    <property type="entry name" value="Pepsin-like_dom"/>
</dbReference>
<comment type="similarity">
    <text evidence="1 3">Belongs to the peptidase A1 family.</text>
</comment>
<dbReference type="GO" id="GO:0004190">
    <property type="term" value="F:aspartic-type endopeptidase activity"/>
    <property type="evidence" value="ECO:0007669"/>
    <property type="project" value="UniProtKB-KW"/>
</dbReference>
<keyword evidence="5" id="KW-0732">Signal</keyword>
<evidence type="ECO:0000259" key="6">
    <source>
        <dbReference type="PROSITE" id="PS51767"/>
    </source>
</evidence>
<name>A0A0C3C3J8_HEBCY</name>
<accession>A0A0C3C3J8</accession>
<organism evidence="7 8">
    <name type="scientific">Hebeloma cylindrosporum</name>
    <dbReference type="NCBI Taxonomy" id="76867"/>
    <lineage>
        <taxon>Eukaryota</taxon>
        <taxon>Fungi</taxon>
        <taxon>Dikarya</taxon>
        <taxon>Basidiomycota</taxon>
        <taxon>Agaricomycotina</taxon>
        <taxon>Agaricomycetes</taxon>
        <taxon>Agaricomycetidae</taxon>
        <taxon>Agaricales</taxon>
        <taxon>Agaricineae</taxon>
        <taxon>Hymenogastraceae</taxon>
        <taxon>Hebeloma</taxon>
    </lineage>
</organism>
<keyword evidence="2 3" id="KW-0064">Aspartyl protease</keyword>
<dbReference type="InterPro" id="IPR021109">
    <property type="entry name" value="Peptidase_aspartic_dom_sf"/>
</dbReference>
<dbReference type="InterPro" id="IPR001969">
    <property type="entry name" value="Aspartic_peptidase_AS"/>
</dbReference>
<sequence>MKGSFATFGALFLVLSGWTDALKVPFQKRAPRGARLTSPRSGSRYSFGGTQKETLGNIRDFRYVANITINNVEVQVAIDTGSTDLWVIPPNGIGEFNDTGIAIELLYGDGSYGTKGTIGVSPFQFGTYHIDKQAFMDATSSIIGGMQEEGIYGLMGLSFDFSTASPINRKIKALYGNDATWGRSVLQTIFAQNASEPNFIAIDLARTDDLEDTGGGSLLIGAYDDKYAAVAQQPKLPQYPKGGDRWTTLLEGISVGGKAVAVQSTIPGVPAGSAQALLDTGDPSSIFPVSIHDAIYSSIPGAALYSDDTGRTWIIPCNTTTEVELQFGGEKYAIHPLDLSTISDPLTIDGKDWVACVATFKAADNWGEGDFDLSLGDTFLRNVYAVFDFGDTPSGGSTQEPFMQLLSQIDSAKAVAQVASIRGKTMSTLPPEMDPATLVGILMAGGGDNPTPTATDVIGAPTSTGVNGNETRPGDLTSKKGTNLVSGSDGAFSYTIDDETVKKYGLIVICLLGANLLIGLILLVFGVLGCIRRGSSRAASTRTVAPHYVPVKSLDHDEAYTAPSYQKQYS</sequence>
<dbReference type="CDD" id="cd05471">
    <property type="entry name" value="pepsin_like"/>
    <property type="match status" value="1"/>
</dbReference>
<proteinExistence type="inferred from homology"/>
<dbReference type="Proteomes" id="UP000053424">
    <property type="component" value="Unassembled WGS sequence"/>
</dbReference>
<dbReference type="PANTHER" id="PTHR47966:SF51">
    <property type="entry name" value="BETA-SITE APP-CLEAVING ENZYME, ISOFORM A-RELATED"/>
    <property type="match status" value="1"/>
</dbReference>
<dbReference type="EMBL" id="KN831788">
    <property type="protein sequence ID" value="KIM38854.1"/>
    <property type="molecule type" value="Genomic_DNA"/>
</dbReference>
<dbReference type="HOGENOM" id="CLU_013253_8_2_1"/>
<dbReference type="InterPro" id="IPR033121">
    <property type="entry name" value="PEPTIDASE_A1"/>
</dbReference>
<dbReference type="Pfam" id="PF00026">
    <property type="entry name" value="Asp"/>
    <property type="match status" value="1"/>
</dbReference>
<keyword evidence="3" id="KW-0378">Hydrolase</keyword>
<feature type="chain" id="PRO_5002162062" description="Peptidase A1 domain-containing protein" evidence="5">
    <location>
        <begin position="22"/>
        <end position="570"/>
    </location>
</feature>
<dbReference type="STRING" id="686832.A0A0C3C3J8"/>
<dbReference type="AlphaFoldDB" id="A0A0C3C3J8"/>
<evidence type="ECO:0000256" key="2">
    <source>
        <dbReference type="ARBA" id="ARBA00022750"/>
    </source>
</evidence>
<feature type="signal peptide" evidence="5">
    <location>
        <begin position="1"/>
        <end position="21"/>
    </location>
</feature>
<reference evidence="8" key="2">
    <citation type="submission" date="2015-01" db="EMBL/GenBank/DDBJ databases">
        <title>Evolutionary Origins and Diversification of the Mycorrhizal Mutualists.</title>
        <authorList>
            <consortium name="DOE Joint Genome Institute"/>
            <consortium name="Mycorrhizal Genomics Consortium"/>
            <person name="Kohler A."/>
            <person name="Kuo A."/>
            <person name="Nagy L.G."/>
            <person name="Floudas D."/>
            <person name="Copeland A."/>
            <person name="Barry K.W."/>
            <person name="Cichocki N."/>
            <person name="Veneault-Fourrey C."/>
            <person name="LaButti K."/>
            <person name="Lindquist E.A."/>
            <person name="Lipzen A."/>
            <person name="Lundell T."/>
            <person name="Morin E."/>
            <person name="Murat C."/>
            <person name="Riley R."/>
            <person name="Ohm R."/>
            <person name="Sun H."/>
            <person name="Tunlid A."/>
            <person name="Henrissat B."/>
            <person name="Grigoriev I.V."/>
            <person name="Hibbett D.S."/>
            <person name="Martin F."/>
        </authorList>
    </citation>
    <scope>NUCLEOTIDE SEQUENCE [LARGE SCALE GENOMIC DNA]</scope>
    <source>
        <strain evidence="8">h7</strain>
    </source>
</reference>
<keyword evidence="3" id="KW-0645">Protease</keyword>
<evidence type="ECO:0000256" key="5">
    <source>
        <dbReference type="SAM" id="SignalP"/>
    </source>
</evidence>
<keyword evidence="4" id="KW-1133">Transmembrane helix</keyword>
<keyword evidence="4" id="KW-0812">Transmembrane</keyword>
<evidence type="ECO:0000256" key="1">
    <source>
        <dbReference type="ARBA" id="ARBA00007447"/>
    </source>
</evidence>
<gene>
    <name evidence="7" type="ORF">M413DRAFT_447551</name>
</gene>
<keyword evidence="8" id="KW-1185">Reference proteome</keyword>
<evidence type="ECO:0000313" key="8">
    <source>
        <dbReference type="Proteomes" id="UP000053424"/>
    </source>
</evidence>
<dbReference type="PROSITE" id="PS00141">
    <property type="entry name" value="ASP_PROTEASE"/>
    <property type="match status" value="1"/>
</dbReference>
<dbReference type="Gene3D" id="2.40.70.10">
    <property type="entry name" value="Acid Proteases"/>
    <property type="match status" value="2"/>
</dbReference>
<dbReference type="PROSITE" id="PS51767">
    <property type="entry name" value="PEPTIDASE_A1"/>
    <property type="match status" value="1"/>
</dbReference>
<protein>
    <recommendedName>
        <fullName evidence="6">Peptidase A1 domain-containing protein</fullName>
    </recommendedName>
</protein>
<keyword evidence="4" id="KW-0472">Membrane</keyword>
<feature type="domain" description="Peptidase A1" evidence="6">
    <location>
        <begin position="63"/>
        <end position="397"/>
    </location>
</feature>
<dbReference type="OrthoDB" id="771136at2759"/>
<dbReference type="InterPro" id="IPR001461">
    <property type="entry name" value="Aspartic_peptidase_A1"/>
</dbReference>
<evidence type="ECO:0000256" key="3">
    <source>
        <dbReference type="RuleBase" id="RU000454"/>
    </source>
</evidence>
<dbReference type="PRINTS" id="PR00792">
    <property type="entry name" value="PEPSIN"/>
</dbReference>
<dbReference type="PANTHER" id="PTHR47966">
    <property type="entry name" value="BETA-SITE APP-CLEAVING ENZYME, ISOFORM A-RELATED"/>
    <property type="match status" value="1"/>
</dbReference>
<reference evidence="7 8" key="1">
    <citation type="submission" date="2014-04" db="EMBL/GenBank/DDBJ databases">
        <authorList>
            <consortium name="DOE Joint Genome Institute"/>
            <person name="Kuo A."/>
            <person name="Gay G."/>
            <person name="Dore J."/>
            <person name="Kohler A."/>
            <person name="Nagy L.G."/>
            <person name="Floudas D."/>
            <person name="Copeland A."/>
            <person name="Barry K.W."/>
            <person name="Cichocki N."/>
            <person name="Veneault-Fourrey C."/>
            <person name="LaButti K."/>
            <person name="Lindquist E.A."/>
            <person name="Lipzen A."/>
            <person name="Lundell T."/>
            <person name="Morin E."/>
            <person name="Murat C."/>
            <person name="Sun H."/>
            <person name="Tunlid A."/>
            <person name="Henrissat B."/>
            <person name="Grigoriev I.V."/>
            <person name="Hibbett D.S."/>
            <person name="Martin F."/>
            <person name="Nordberg H.P."/>
            <person name="Cantor M.N."/>
            <person name="Hua S.X."/>
        </authorList>
    </citation>
    <scope>NUCLEOTIDE SEQUENCE [LARGE SCALE GENOMIC DNA]</scope>
    <source>
        <strain evidence="8">h7</strain>
    </source>
</reference>
<dbReference type="SUPFAM" id="SSF50630">
    <property type="entry name" value="Acid proteases"/>
    <property type="match status" value="1"/>
</dbReference>
<feature type="transmembrane region" description="Helical" evidence="4">
    <location>
        <begin position="504"/>
        <end position="528"/>
    </location>
</feature>
<evidence type="ECO:0000256" key="4">
    <source>
        <dbReference type="SAM" id="Phobius"/>
    </source>
</evidence>
<evidence type="ECO:0000313" key="7">
    <source>
        <dbReference type="EMBL" id="KIM38854.1"/>
    </source>
</evidence>